<dbReference type="EMBL" id="UZAG01017701">
    <property type="protein sequence ID" value="VDO36110.1"/>
    <property type="molecule type" value="Genomic_DNA"/>
</dbReference>
<keyword evidence="2" id="KW-1185">Reference proteome</keyword>
<evidence type="ECO:0000313" key="2">
    <source>
        <dbReference type="Proteomes" id="UP000280834"/>
    </source>
</evidence>
<evidence type="ECO:0000313" key="1">
    <source>
        <dbReference type="EMBL" id="VDO36110.1"/>
    </source>
</evidence>
<proteinExistence type="predicted"/>
<accession>A0A3P7ULL6</accession>
<reference evidence="1 2" key="1">
    <citation type="submission" date="2018-11" db="EMBL/GenBank/DDBJ databases">
        <authorList>
            <consortium name="Pathogen Informatics"/>
        </authorList>
    </citation>
    <scope>NUCLEOTIDE SEQUENCE [LARGE SCALE GENOMIC DNA]</scope>
</reference>
<organism evidence="1 2">
    <name type="scientific">Brugia timori</name>
    <dbReference type="NCBI Taxonomy" id="42155"/>
    <lineage>
        <taxon>Eukaryota</taxon>
        <taxon>Metazoa</taxon>
        <taxon>Ecdysozoa</taxon>
        <taxon>Nematoda</taxon>
        <taxon>Chromadorea</taxon>
        <taxon>Rhabditida</taxon>
        <taxon>Spirurina</taxon>
        <taxon>Spiruromorpha</taxon>
        <taxon>Filarioidea</taxon>
        <taxon>Onchocercidae</taxon>
        <taxon>Brugia</taxon>
    </lineage>
</organism>
<sequence length="44" mass="5127">MMSKQSENTPIHITKKNESCLINFFDESSTCFNVFQSKMYSENS</sequence>
<dbReference type="AlphaFoldDB" id="A0A3P7ULL6"/>
<dbReference type="Proteomes" id="UP000280834">
    <property type="component" value="Unassembled WGS sequence"/>
</dbReference>
<gene>
    <name evidence="1" type="ORF">BTMF_LOCUS10602</name>
</gene>
<name>A0A3P7ULL6_9BILA</name>
<protein>
    <submittedName>
        <fullName evidence="1">Uncharacterized protein</fullName>
    </submittedName>
</protein>